<organism evidence="2 3">
    <name type="scientific">Colletotrichum kahawae</name>
    <name type="common">Coffee berry disease fungus</name>
    <dbReference type="NCBI Taxonomy" id="34407"/>
    <lineage>
        <taxon>Eukaryota</taxon>
        <taxon>Fungi</taxon>
        <taxon>Dikarya</taxon>
        <taxon>Ascomycota</taxon>
        <taxon>Pezizomycotina</taxon>
        <taxon>Sordariomycetes</taxon>
        <taxon>Hypocreomycetidae</taxon>
        <taxon>Glomerellales</taxon>
        <taxon>Glomerellaceae</taxon>
        <taxon>Colletotrichum</taxon>
        <taxon>Colletotrichum gloeosporioides species complex</taxon>
    </lineage>
</organism>
<feature type="region of interest" description="Disordered" evidence="1">
    <location>
        <begin position="139"/>
        <end position="159"/>
    </location>
</feature>
<sequence length="159" mass="17560">MRRNLQSIVAFSMRATIQARDQQSIHYEHCAFLFLNRLPDLDRPPKLKKACLGLGWRRMNSKPALSQRRQRLSGRRAVSTIVTDIGTRARDEARGVAPAMPSVSIGFAVTTSRREPSSAVNLQDILLVAGAYGITGQPSMASVAPKRDCDATPRDRPFA</sequence>
<name>A0AAE0DCS3_COLKA</name>
<evidence type="ECO:0000313" key="2">
    <source>
        <dbReference type="EMBL" id="KAK2777101.1"/>
    </source>
</evidence>
<dbReference type="AlphaFoldDB" id="A0AAE0DCS3"/>
<proteinExistence type="predicted"/>
<feature type="compositionally biased region" description="Basic and acidic residues" evidence="1">
    <location>
        <begin position="145"/>
        <end position="159"/>
    </location>
</feature>
<evidence type="ECO:0000256" key="1">
    <source>
        <dbReference type="SAM" id="MobiDB-lite"/>
    </source>
</evidence>
<protein>
    <submittedName>
        <fullName evidence="2">Uncharacterized protein</fullName>
    </submittedName>
</protein>
<reference evidence="2" key="1">
    <citation type="submission" date="2023-02" db="EMBL/GenBank/DDBJ databases">
        <title>Colletotrichum kahawae CIFC_Que2 genome sequencing and assembly.</title>
        <authorList>
            <person name="Baroncelli R."/>
        </authorList>
    </citation>
    <scope>NUCLEOTIDE SEQUENCE</scope>
    <source>
        <strain evidence="2">CIFC_Que2</strain>
    </source>
</reference>
<keyword evidence="3" id="KW-1185">Reference proteome</keyword>
<gene>
    <name evidence="2" type="ORF">CKAH01_12226</name>
</gene>
<accession>A0AAE0DCS3</accession>
<dbReference type="Proteomes" id="UP001281614">
    <property type="component" value="Unassembled WGS sequence"/>
</dbReference>
<comment type="caution">
    <text evidence="2">The sequence shown here is derived from an EMBL/GenBank/DDBJ whole genome shotgun (WGS) entry which is preliminary data.</text>
</comment>
<dbReference type="EMBL" id="VYYT01000022">
    <property type="protein sequence ID" value="KAK2777101.1"/>
    <property type="molecule type" value="Genomic_DNA"/>
</dbReference>
<evidence type="ECO:0000313" key="3">
    <source>
        <dbReference type="Proteomes" id="UP001281614"/>
    </source>
</evidence>